<organism evidence="5 6">
    <name type="scientific">Oleiphilus messinensis</name>
    <dbReference type="NCBI Taxonomy" id="141451"/>
    <lineage>
        <taxon>Bacteria</taxon>
        <taxon>Pseudomonadati</taxon>
        <taxon>Pseudomonadota</taxon>
        <taxon>Gammaproteobacteria</taxon>
        <taxon>Oceanospirillales</taxon>
        <taxon>Oleiphilaceae</taxon>
        <taxon>Oleiphilus</taxon>
    </lineage>
</organism>
<feature type="chain" id="PRO_5012485646" evidence="3">
    <location>
        <begin position="22"/>
        <end position="380"/>
    </location>
</feature>
<feature type="signal peptide" evidence="3">
    <location>
        <begin position="1"/>
        <end position="21"/>
    </location>
</feature>
<evidence type="ECO:0000313" key="5">
    <source>
        <dbReference type="EMBL" id="ARU58483.1"/>
    </source>
</evidence>
<evidence type="ECO:0000256" key="3">
    <source>
        <dbReference type="SAM" id="SignalP"/>
    </source>
</evidence>
<evidence type="ECO:0000256" key="2">
    <source>
        <dbReference type="ARBA" id="ARBA00023239"/>
    </source>
</evidence>
<dbReference type="OrthoDB" id="7210452at2"/>
<gene>
    <name evidence="5" type="ORF">OLMES_4487</name>
</gene>
<dbReference type="SUPFAM" id="SSF48230">
    <property type="entry name" value="Chondroitin AC/alginate lyase"/>
    <property type="match status" value="1"/>
</dbReference>
<sequence length="380" mass="42649">MIKLALGIVIIFLLSGCQSTAKLKAPDGYYPKVFPNHSSSVQSPSFTCQNSLAPYTGPLQFNSKYEGSGKARDTLNKEANHRYQTATKSIRQYEKTVIKVSDRLIHNDTRNADLHAQCLVRYLSEWAGENALLSSAANSTGKAVRKWALSAIGSSYLKLKLYLAEQRNMPQSSFMKENSDKLAKTERWLEQLSGQVIKDYSDRPAEKQNNHDYWAAWSVMVTSVALNNQAHYQWSIEKMELGLRQINAAGFLPNELKRETRALSYHNFAIMPLMIMAVFAEVNGNPITPILRQRLALLADNVLSGISNPETFVTLTGTEQHQEGLRTSYALAWLEPYAVLFAPSDQADILLSELHPMRATRLGGNLSDLFRPQANKYQTN</sequence>
<dbReference type="PROSITE" id="PS51257">
    <property type="entry name" value="PROKAR_LIPOPROTEIN"/>
    <property type="match status" value="1"/>
</dbReference>
<protein>
    <submittedName>
        <fullName evidence="5">Alginate lyase</fullName>
    </submittedName>
</protein>
<evidence type="ECO:0000313" key="6">
    <source>
        <dbReference type="Proteomes" id="UP000196027"/>
    </source>
</evidence>
<dbReference type="InterPro" id="IPR008397">
    <property type="entry name" value="Alginate_lyase_dom"/>
</dbReference>
<reference evidence="5 6" key="1">
    <citation type="submission" date="2017-05" db="EMBL/GenBank/DDBJ databases">
        <title>Genomic insights into alkan degradation activity of Oleiphilus messinensis.</title>
        <authorList>
            <person name="Kozyavkin S.A."/>
            <person name="Slesarev A.I."/>
            <person name="Golyshin P.N."/>
            <person name="Korzhenkov A."/>
            <person name="Golyshina O.N."/>
            <person name="Toshchakov S.V."/>
        </authorList>
    </citation>
    <scope>NUCLEOTIDE SEQUENCE [LARGE SCALE GENOMIC DNA]</scope>
    <source>
        <strain evidence="5 6">ME102</strain>
    </source>
</reference>
<dbReference type="RefSeq" id="WP_157678458.1">
    <property type="nucleotide sequence ID" value="NZ_CP021425.1"/>
</dbReference>
<name>A0A1Y0IGE2_9GAMM</name>
<evidence type="ECO:0000259" key="4">
    <source>
        <dbReference type="Pfam" id="PF05426"/>
    </source>
</evidence>
<dbReference type="AlphaFoldDB" id="A0A1Y0IGE2"/>
<feature type="domain" description="Alginate lyase" evidence="4">
    <location>
        <begin position="61"/>
        <end position="312"/>
    </location>
</feature>
<dbReference type="Gene3D" id="1.50.10.100">
    <property type="entry name" value="Chondroitin AC/alginate lyase"/>
    <property type="match status" value="1"/>
</dbReference>
<dbReference type="GO" id="GO:0042597">
    <property type="term" value="C:periplasmic space"/>
    <property type="evidence" value="ECO:0007669"/>
    <property type="project" value="InterPro"/>
</dbReference>
<keyword evidence="6" id="KW-1185">Reference proteome</keyword>
<proteinExistence type="predicted"/>
<dbReference type="KEGG" id="ome:OLMES_4487"/>
<dbReference type="Pfam" id="PF05426">
    <property type="entry name" value="Alginate_lyase"/>
    <property type="match status" value="1"/>
</dbReference>
<dbReference type="EMBL" id="CP021425">
    <property type="protein sequence ID" value="ARU58483.1"/>
    <property type="molecule type" value="Genomic_DNA"/>
</dbReference>
<dbReference type="InterPro" id="IPR008929">
    <property type="entry name" value="Chondroitin_lyas"/>
</dbReference>
<dbReference type="Proteomes" id="UP000196027">
    <property type="component" value="Chromosome"/>
</dbReference>
<keyword evidence="1 3" id="KW-0732">Signal</keyword>
<keyword evidence="2 5" id="KW-0456">Lyase</keyword>
<evidence type="ECO:0000256" key="1">
    <source>
        <dbReference type="ARBA" id="ARBA00022729"/>
    </source>
</evidence>
<accession>A0A1Y0IGE2</accession>
<dbReference type="GO" id="GO:0016829">
    <property type="term" value="F:lyase activity"/>
    <property type="evidence" value="ECO:0007669"/>
    <property type="project" value="UniProtKB-KW"/>
</dbReference>